<dbReference type="PROSITE" id="PS50109">
    <property type="entry name" value="HIS_KIN"/>
    <property type="match status" value="1"/>
</dbReference>
<dbReference type="InterPro" id="IPR005467">
    <property type="entry name" value="His_kinase_dom"/>
</dbReference>
<evidence type="ECO:0000256" key="9">
    <source>
        <dbReference type="ARBA" id="ARBA00022989"/>
    </source>
</evidence>
<comment type="subcellular location">
    <subcellularLocation>
        <location evidence="2">Cell membrane</location>
        <topology evidence="2">Multi-pass membrane protein</topology>
    </subcellularLocation>
</comment>
<evidence type="ECO:0000256" key="7">
    <source>
        <dbReference type="ARBA" id="ARBA00022692"/>
    </source>
</evidence>
<evidence type="ECO:0000256" key="5">
    <source>
        <dbReference type="ARBA" id="ARBA00022553"/>
    </source>
</evidence>
<gene>
    <name evidence="14" type="ORF">PUP29_01190</name>
</gene>
<dbReference type="CDD" id="cd00082">
    <property type="entry name" value="HisKA"/>
    <property type="match status" value="1"/>
</dbReference>
<dbReference type="GO" id="GO:0016036">
    <property type="term" value="P:cellular response to phosphate starvation"/>
    <property type="evidence" value="ECO:0007669"/>
    <property type="project" value="TreeGrafter"/>
</dbReference>
<sequence length="336" mass="38187">MKLKDYLKDKSLFLLADILLVAALALLFYLLSVGTMVIIFFSAIVLACLLLPLIIDYGRRRKFYHSLLSLFDALEEKNLIAEVMEQPNFKEGIILYDILKGSNKAMLEEIKQYRKAQEEYRGYIEMWVHEIKTPIASSRLMLENHEDIPGAKGLCEDLDTLENLVEQVLFYARSNAVEKDYMVRRTNLKDIVYGAVRRNANILIEQKIQVETFGLDREVNTDGKWFEFILNQIIGNAIKYGRREEPKIQISLRTKPNAVLLDVADNGIGIPSEEIGRVFEKGFTGTNGRKQGKSTGMGLYLCARLCEKLGHGLKISSEKGQGTTVTIVFPESSMFQ</sequence>
<evidence type="ECO:0000313" key="14">
    <source>
        <dbReference type="EMBL" id="XCC62573.1"/>
    </source>
</evidence>
<dbReference type="RefSeq" id="WP_079547632.1">
    <property type="nucleotide sequence ID" value="NZ_CP117826.1"/>
</dbReference>
<dbReference type="SUPFAM" id="SSF55874">
    <property type="entry name" value="ATPase domain of HSP90 chaperone/DNA topoisomerase II/histidine kinase"/>
    <property type="match status" value="1"/>
</dbReference>
<evidence type="ECO:0000256" key="12">
    <source>
        <dbReference type="SAM" id="Phobius"/>
    </source>
</evidence>
<dbReference type="PANTHER" id="PTHR45453">
    <property type="entry name" value="PHOSPHATE REGULON SENSOR PROTEIN PHOR"/>
    <property type="match status" value="1"/>
</dbReference>
<dbReference type="InterPro" id="IPR003661">
    <property type="entry name" value="HisK_dim/P_dom"/>
</dbReference>
<keyword evidence="7 12" id="KW-0812">Transmembrane</keyword>
<dbReference type="SUPFAM" id="SSF47384">
    <property type="entry name" value="Homodimeric domain of signal transducing histidine kinase"/>
    <property type="match status" value="1"/>
</dbReference>
<dbReference type="PANTHER" id="PTHR45453:SF2">
    <property type="entry name" value="HISTIDINE KINASE"/>
    <property type="match status" value="1"/>
</dbReference>
<dbReference type="InterPro" id="IPR036097">
    <property type="entry name" value="HisK_dim/P_sf"/>
</dbReference>
<dbReference type="AlphaFoldDB" id="A0AAU8A8Q9"/>
<evidence type="ECO:0000256" key="11">
    <source>
        <dbReference type="ARBA" id="ARBA00023136"/>
    </source>
</evidence>
<evidence type="ECO:0000256" key="6">
    <source>
        <dbReference type="ARBA" id="ARBA00022679"/>
    </source>
</evidence>
<dbReference type="InterPro" id="IPR004358">
    <property type="entry name" value="Sig_transdc_His_kin-like_C"/>
</dbReference>
<organism evidence="14">
    <name type="scientific">Christensenella massiliensis</name>
    <dbReference type="NCBI Taxonomy" id="1805714"/>
    <lineage>
        <taxon>Bacteria</taxon>
        <taxon>Bacillati</taxon>
        <taxon>Bacillota</taxon>
        <taxon>Clostridia</taxon>
        <taxon>Christensenellales</taxon>
        <taxon>Christensenellaceae</taxon>
        <taxon>Christensenella</taxon>
    </lineage>
</organism>
<dbReference type="InterPro" id="IPR036890">
    <property type="entry name" value="HATPase_C_sf"/>
</dbReference>
<keyword evidence="5" id="KW-0597">Phosphoprotein</keyword>
<keyword evidence="11 12" id="KW-0472">Membrane</keyword>
<evidence type="ECO:0000259" key="13">
    <source>
        <dbReference type="PROSITE" id="PS50109"/>
    </source>
</evidence>
<accession>A0AAU8A8Q9</accession>
<protein>
    <recommendedName>
        <fullName evidence="3">histidine kinase</fullName>
        <ecNumber evidence="3">2.7.13.3</ecNumber>
    </recommendedName>
</protein>
<evidence type="ECO:0000256" key="4">
    <source>
        <dbReference type="ARBA" id="ARBA00022475"/>
    </source>
</evidence>
<keyword evidence="6" id="KW-0808">Transferase</keyword>
<keyword evidence="4" id="KW-1003">Cell membrane</keyword>
<feature type="transmembrane region" description="Helical" evidence="12">
    <location>
        <begin position="37"/>
        <end position="55"/>
    </location>
</feature>
<evidence type="ECO:0000256" key="1">
    <source>
        <dbReference type="ARBA" id="ARBA00000085"/>
    </source>
</evidence>
<dbReference type="PRINTS" id="PR00344">
    <property type="entry name" value="BCTRLSENSOR"/>
</dbReference>
<dbReference type="GO" id="GO:0005886">
    <property type="term" value="C:plasma membrane"/>
    <property type="evidence" value="ECO:0007669"/>
    <property type="project" value="UniProtKB-SubCell"/>
</dbReference>
<dbReference type="SMART" id="SM00387">
    <property type="entry name" value="HATPase_c"/>
    <property type="match status" value="1"/>
</dbReference>
<evidence type="ECO:0000256" key="2">
    <source>
        <dbReference type="ARBA" id="ARBA00004651"/>
    </source>
</evidence>
<dbReference type="GO" id="GO:0004721">
    <property type="term" value="F:phosphoprotein phosphatase activity"/>
    <property type="evidence" value="ECO:0007669"/>
    <property type="project" value="TreeGrafter"/>
</dbReference>
<feature type="transmembrane region" description="Helical" evidence="12">
    <location>
        <begin position="12"/>
        <end position="31"/>
    </location>
</feature>
<proteinExistence type="predicted"/>
<dbReference type="InterPro" id="IPR050351">
    <property type="entry name" value="BphY/WalK/GraS-like"/>
</dbReference>
<comment type="catalytic activity">
    <reaction evidence="1">
        <text>ATP + protein L-histidine = ADP + protein N-phospho-L-histidine.</text>
        <dbReference type="EC" id="2.7.13.3"/>
    </reaction>
</comment>
<dbReference type="GO" id="GO:0000155">
    <property type="term" value="F:phosphorelay sensor kinase activity"/>
    <property type="evidence" value="ECO:0007669"/>
    <property type="project" value="InterPro"/>
</dbReference>
<keyword evidence="10" id="KW-0902">Two-component regulatory system</keyword>
<keyword evidence="8 14" id="KW-0418">Kinase</keyword>
<dbReference type="EC" id="2.7.13.3" evidence="3"/>
<name>A0AAU8A8Q9_9FIRM</name>
<dbReference type="EMBL" id="CP117826">
    <property type="protein sequence ID" value="XCC62573.1"/>
    <property type="molecule type" value="Genomic_DNA"/>
</dbReference>
<evidence type="ECO:0000256" key="10">
    <source>
        <dbReference type="ARBA" id="ARBA00023012"/>
    </source>
</evidence>
<feature type="domain" description="Histidine kinase" evidence="13">
    <location>
        <begin position="126"/>
        <end position="333"/>
    </location>
</feature>
<reference evidence="14" key="1">
    <citation type="submission" date="2023-02" db="EMBL/GenBank/DDBJ databases">
        <title>Gut commensal Christensenella minuta modulates host metabolism via a new class of secondary bile acids.</title>
        <authorList>
            <person name="Liu C."/>
        </authorList>
    </citation>
    <scope>NUCLEOTIDE SEQUENCE</scope>
    <source>
        <strain evidence="14">CA70</strain>
    </source>
</reference>
<evidence type="ECO:0000256" key="3">
    <source>
        <dbReference type="ARBA" id="ARBA00012438"/>
    </source>
</evidence>
<dbReference type="Pfam" id="PF02518">
    <property type="entry name" value="HATPase_c"/>
    <property type="match status" value="1"/>
</dbReference>
<dbReference type="InterPro" id="IPR003594">
    <property type="entry name" value="HATPase_dom"/>
</dbReference>
<keyword evidence="9 12" id="KW-1133">Transmembrane helix</keyword>
<evidence type="ECO:0000256" key="8">
    <source>
        <dbReference type="ARBA" id="ARBA00022777"/>
    </source>
</evidence>
<dbReference type="Gene3D" id="3.30.565.10">
    <property type="entry name" value="Histidine kinase-like ATPase, C-terminal domain"/>
    <property type="match status" value="1"/>
</dbReference>